<accession>A0A9W7XSW1</accession>
<proteinExistence type="predicted"/>
<keyword evidence="2" id="KW-1185">Reference proteome</keyword>
<dbReference type="Proteomes" id="UP001143981">
    <property type="component" value="Unassembled WGS sequence"/>
</dbReference>
<name>A0A9W7XSW1_9FUNG</name>
<evidence type="ECO:0000313" key="1">
    <source>
        <dbReference type="EMBL" id="KAJ1718113.1"/>
    </source>
</evidence>
<comment type="caution">
    <text evidence="1">The sequence shown here is derived from an EMBL/GenBank/DDBJ whole genome shotgun (WGS) entry which is preliminary data.</text>
</comment>
<evidence type="ECO:0000313" key="2">
    <source>
        <dbReference type="Proteomes" id="UP001143981"/>
    </source>
</evidence>
<organism evidence="1 2">
    <name type="scientific">Coemansia biformis</name>
    <dbReference type="NCBI Taxonomy" id="1286918"/>
    <lineage>
        <taxon>Eukaryota</taxon>
        <taxon>Fungi</taxon>
        <taxon>Fungi incertae sedis</taxon>
        <taxon>Zoopagomycota</taxon>
        <taxon>Kickxellomycotina</taxon>
        <taxon>Kickxellomycetes</taxon>
        <taxon>Kickxellales</taxon>
        <taxon>Kickxellaceae</taxon>
        <taxon>Coemansia</taxon>
    </lineage>
</organism>
<gene>
    <name evidence="1" type="ORF">LPJ61_006844</name>
</gene>
<dbReference type="AlphaFoldDB" id="A0A9W7XSW1"/>
<dbReference type="EMBL" id="JANBOI010003849">
    <property type="protein sequence ID" value="KAJ1718113.1"/>
    <property type="molecule type" value="Genomic_DNA"/>
</dbReference>
<feature type="non-terminal residue" evidence="1">
    <location>
        <position position="67"/>
    </location>
</feature>
<reference evidence="1" key="1">
    <citation type="submission" date="2022-07" db="EMBL/GenBank/DDBJ databases">
        <title>Phylogenomic reconstructions and comparative analyses of Kickxellomycotina fungi.</title>
        <authorList>
            <person name="Reynolds N.K."/>
            <person name="Stajich J.E."/>
            <person name="Barry K."/>
            <person name="Grigoriev I.V."/>
            <person name="Crous P."/>
            <person name="Smith M.E."/>
        </authorList>
    </citation>
    <scope>NUCLEOTIDE SEQUENCE</scope>
    <source>
        <strain evidence="1">BCRC 34381</strain>
    </source>
</reference>
<protein>
    <submittedName>
        <fullName evidence="1">Uncharacterized protein</fullName>
    </submittedName>
</protein>
<sequence>MVNRPASASNANVLPEMKRRRESASAVLVDREGDLVMGSTAAVPVIDAVAAIQNVPKWQATTEAAFG</sequence>